<reference evidence="2 3" key="1">
    <citation type="submission" date="2018-03" db="EMBL/GenBank/DDBJ databases">
        <title>Genome assembly of novel Miniimonas species PCH200.</title>
        <authorList>
            <person name="Thakur V."/>
            <person name="Kumar V."/>
            <person name="Singh D."/>
        </authorList>
    </citation>
    <scope>NUCLEOTIDE SEQUENCE [LARGE SCALE GENOMIC DNA]</scope>
    <source>
        <strain evidence="2 3">PCH200</strain>
    </source>
</reference>
<accession>A0A2U1ZX52</accession>
<evidence type="ECO:0000256" key="1">
    <source>
        <dbReference type="SAM" id="MobiDB-lite"/>
    </source>
</evidence>
<gene>
    <name evidence="2" type="ORF">C8046_13860</name>
</gene>
<dbReference type="OrthoDB" id="4711865at2"/>
<dbReference type="AlphaFoldDB" id="A0A2U1ZX52"/>
<evidence type="ECO:0000313" key="3">
    <source>
        <dbReference type="Proteomes" id="UP000245166"/>
    </source>
</evidence>
<sequence>MRTLRSFTSRPDSGGPRAHASPGPTWSRRLTPLVAGVLVLAGCAGPGDEPAPGSGSPTPIPSEPATSEPSSSTSSPGGSDPSSSPTGSSTDTGTAGSGCPATNDGPPPGAAVAEIVDVDGDGRPDSAWITAGADRAIGVTTASGATFSAPISSASPIPASAVVGSVATTDAGDAPVVLVDLGREAQVFALTGCAVTQTVDDAGQPYVFDRGFGGQGTGVGCSDVDGAPRLAGLLAEETSDGWTVTRTLIDLSDGARLAGNGSVEVVATAAAADDPVVTTAQEVSCGDQVAGAGGLTEPADG</sequence>
<dbReference type="Proteomes" id="UP000245166">
    <property type="component" value="Unassembled WGS sequence"/>
</dbReference>
<comment type="caution">
    <text evidence="2">The sequence shown here is derived from an EMBL/GenBank/DDBJ whole genome shotgun (WGS) entry which is preliminary data.</text>
</comment>
<feature type="compositionally biased region" description="Polar residues" evidence="1">
    <location>
        <begin position="1"/>
        <end position="11"/>
    </location>
</feature>
<dbReference type="RefSeq" id="WP_109229944.1">
    <property type="nucleotide sequence ID" value="NZ_PYHR01000002.1"/>
</dbReference>
<protein>
    <submittedName>
        <fullName evidence="2">Uncharacterized protein</fullName>
    </submittedName>
</protein>
<dbReference type="EMBL" id="PYHR01000002">
    <property type="protein sequence ID" value="PWD51565.1"/>
    <property type="molecule type" value="Genomic_DNA"/>
</dbReference>
<organism evidence="2 3">
    <name type="scientific">Serinibacter arcticus</name>
    <dbReference type="NCBI Taxonomy" id="1655435"/>
    <lineage>
        <taxon>Bacteria</taxon>
        <taxon>Bacillati</taxon>
        <taxon>Actinomycetota</taxon>
        <taxon>Actinomycetes</taxon>
        <taxon>Micrococcales</taxon>
        <taxon>Beutenbergiaceae</taxon>
        <taxon>Serinibacter</taxon>
    </lineage>
</organism>
<evidence type="ECO:0000313" key="2">
    <source>
        <dbReference type="EMBL" id="PWD51565.1"/>
    </source>
</evidence>
<feature type="region of interest" description="Disordered" evidence="1">
    <location>
        <begin position="42"/>
        <end position="113"/>
    </location>
</feature>
<name>A0A2U1ZX52_9MICO</name>
<feature type="region of interest" description="Disordered" evidence="1">
    <location>
        <begin position="1"/>
        <end position="28"/>
    </location>
</feature>
<feature type="compositionally biased region" description="Low complexity" evidence="1">
    <location>
        <begin position="63"/>
        <end position="98"/>
    </location>
</feature>
<keyword evidence="3" id="KW-1185">Reference proteome</keyword>
<proteinExistence type="predicted"/>